<evidence type="ECO:0000256" key="8">
    <source>
        <dbReference type="ARBA" id="ARBA00022842"/>
    </source>
</evidence>
<feature type="domain" description="Galactokinase N-terminal" evidence="14">
    <location>
        <begin position="19"/>
        <end position="67"/>
    </location>
</feature>
<dbReference type="EC" id="2.7.1.6" evidence="11"/>
<keyword evidence="10" id="KW-0119">Carbohydrate metabolism</keyword>
<protein>
    <recommendedName>
        <fullName evidence="11">Galactokinase</fullName>
        <ecNumber evidence="11">2.7.1.6</ecNumber>
    </recommendedName>
</protein>
<dbReference type="InterPro" id="IPR019741">
    <property type="entry name" value="Galactokinase_CS"/>
</dbReference>
<evidence type="ECO:0000256" key="6">
    <source>
        <dbReference type="ARBA" id="ARBA00022777"/>
    </source>
</evidence>
<dbReference type="GO" id="GO:0004335">
    <property type="term" value="F:galactokinase activity"/>
    <property type="evidence" value="ECO:0007669"/>
    <property type="project" value="UniProtKB-UniRule"/>
</dbReference>
<dbReference type="NCBIfam" id="TIGR00131">
    <property type="entry name" value="gal_kin"/>
    <property type="match status" value="1"/>
</dbReference>
<dbReference type="PROSITE" id="PS00106">
    <property type="entry name" value="GALACTOKINASE"/>
    <property type="match status" value="1"/>
</dbReference>
<keyword evidence="9" id="KW-0299">Galactose metabolism</keyword>
<dbReference type="Pfam" id="PF08544">
    <property type="entry name" value="GHMP_kinases_C"/>
    <property type="match status" value="1"/>
</dbReference>
<evidence type="ECO:0000256" key="3">
    <source>
        <dbReference type="ARBA" id="ARBA00022679"/>
    </source>
</evidence>
<keyword evidence="3 15" id="KW-0808">Transferase</keyword>
<dbReference type="InterPro" id="IPR000705">
    <property type="entry name" value="Galactokinase"/>
</dbReference>
<dbReference type="PIRSF" id="PIRSF000530">
    <property type="entry name" value="Galactokinase"/>
    <property type="match status" value="1"/>
</dbReference>
<dbReference type="InterPro" id="IPR006203">
    <property type="entry name" value="GHMP_knse_ATP-bd_CS"/>
</dbReference>
<keyword evidence="7" id="KW-0067">ATP-binding</keyword>
<evidence type="ECO:0000256" key="2">
    <source>
        <dbReference type="ARBA" id="ARBA00022490"/>
    </source>
</evidence>
<dbReference type="GO" id="GO:0005524">
    <property type="term" value="F:ATP binding"/>
    <property type="evidence" value="ECO:0007669"/>
    <property type="project" value="UniProtKB-UniRule"/>
</dbReference>
<evidence type="ECO:0000256" key="1">
    <source>
        <dbReference type="ARBA" id="ARBA00006566"/>
    </source>
</evidence>
<dbReference type="Proteomes" id="UP000320244">
    <property type="component" value="Unassembled WGS sequence"/>
</dbReference>
<dbReference type="SUPFAM" id="SSF54211">
    <property type="entry name" value="Ribosomal protein S5 domain 2-like"/>
    <property type="match status" value="1"/>
</dbReference>
<keyword evidence="6 15" id="KW-0418">Kinase</keyword>
<feature type="domain" description="GHMP kinase N-terminal" evidence="12">
    <location>
        <begin position="113"/>
        <end position="191"/>
    </location>
</feature>
<gene>
    <name evidence="15" type="primary">galK</name>
    <name evidence="15" type="ORF">FGL98_04095</name>
</gene>
<evidence type="ECO:0000256" key="10">
    <source>
        <dbReference type="ARBA" id="ARBA00023277"/>
    </source>
</evidence>
<dbReference type="Gene3D" id="3.30.70.890">
    <property type="entry name" value="GHMP kinase, C-terminal domain"/>
    <property type="match status" value="1"/>
</dbReference>
<reference evidence="15 16" key="1">
    <citation type="submission" date="2019-05" db="EMBL/GenBank/DDBJ databases">
        <authorList>
            <person name="Lee S.D."/>
        </authorList>
    </citation>
    <scope>NUCLEOTIDE SEQUENCE [LARGE SCALE GENOMIC DNA]</scope>
    <source>
        <strain evidence="15 16">C5-26</strain>
    </source>
</reference>
<comment type="caution">
    <text evidence="15">The sequence shown here is derived from an EMBL/GenBank/DDBJ whole genome shotgun (WGS) entry which is preliminary data.</text>
</comment>
<dbReference type="Pfam" id="PF00288">
    <property type="entry name" value="GHMP_kinases_N"/>
    <property type="match status" value="1"/>
</dbReference>
<evidence type="ECO:0000313" key="15">
    <source>
        <dbReference type="EMBL" id="TWP37901.1"/>
    </source>
</evidence>
<evidence type="ECO:0000256" key="4">
    <source>
        <dbReference type="ARBA" id="ARBA00022723"/>
    </source>
</evidence>
<dbReference type="OrthoDB" id="250531at2"/>
<dbReference type="InterPro" id="IPR013750">
    <property type="entry name" value="GHMP_kinase_C_dom"/>
</dbReference>
<dbReference type="PANTHER" id="PTHR10457:SF7">
    <property type="entry name" value="GALACTOKINASE-RELATED"/>
    <property type="match status" value="1"/>
</dbReference>
<dbReference type="Pfam" id="PF10509">
    <property type="entry name" value="GalKase_gal_bdg"/>
    <property type="match status" value="1"/>
</dbReference>
<comment type="similarity">
    <text evidence="1">Belongs to the GHMP kinase family. GalK subfamily.</text>
</comment>
<dbReference type="PROSITE" id="PS00627">
    <property type="entry name" value="GHMP_KINASES_ATP"/>
    <property type="match status" value="1"/>
</dbReference>
<evidence type="ECO:0000256" key="5">
    <source>
        <dbReference type="ARBA" id="ARBA00022741"/>
    </source>
</evidence>
<dbReference type="FunFam" id="3.30.230.10:FF:000017">
    <property type="entry name" value="Galactokinase"/>
    <property type="match status" value="1"/>
</dbReference>
<dbReference type="PRINTS" id="PR00473">
    <property type="entry name" value="GALCTOKINASE"/>
</dbReference>
<evidence type="ECO:0000256" key="11">
    <source>
        <dbReference type="NCBIfam" id="TIGR00131"/>
    </source>
</evidence>
<dbReference type="FunFam" id="3.30.70.890:FF:000001">
    <property type="entry name" value="Galactokinase"/>
    <property type="match status" value="1"/>
</dbReference>
<reference evidence="15 16" key="2">
    <citation type="submission" date="2019-08" db="EMBL/GenBank/DDBJ databases">
        <title>Jejuicoccus antrihumi gen. nov., sp. nov., a new member of the family Dermacoccaceae isolated from a cave.</title>
        <authorList>
            <person name="Schumann P."/>
            <person name="Kim I.S."/>
        </authorList>
    </citation>
    <scope>NUCLEOTIDE SEQUENCE [LARGE SCALE GENOMIC DNA]</scope>
    <source>
        <strain evidence="15 16">C5-26</strain>
    </source>
</reference>
<dbReference type="GO" id="GO:0006012">
    <property type="term" value="P:galactose metabolic process"/>
    <property type="evidence" value="ECO:0007669"/>
    <property type="project" value="UniProtKB-UniRule"/>
</dbReference>
<evidence type="ECO:0000313" key="16">
    <source>
        <dbReference type="Proteomes" id="UP000320244"/>
    </source>
</evidence>
<keyword evidence="4" id="KW-0479">Metal-binding</keyword>
<name>A0A563E6R1_9MICO</name>
<keyword evidence="16" id="KW-1185">Reference proteome</keyword>
<evidence type="ECO:0000256" key="7">
    <source>
        <dbReference type="ARBA" id="ARBA00022840"/>
    </source>
</evidence>
<evidence type="ECO:0000259" key="13">
    <source>
        <dbReference type="Pfam" id="PF08544"/>
    </source>
</evidence>
<dbReference type="RefSeq" id="WP_146315471.1">
    <property type="nucleotide sequence ID" value="NZ_VCQV01000004.1"/>
</dbReference>
<dbReference type="GO" id="GO:0005829">
    <property type="term" value="C:cytosol"/>
    <property type="evidence" value="ECO:0007669"/>
    <property type="project" value="TreeGrafter"/>
</dbReference>
<dbReference type="PRINTS" id="PR00959">
    <property type="entry name" value="MEVGALKINASE"/>
</dbReference>
<dbReference type="InterPro" id="IPR006204">
    <property type="entry name" value="GHMP_kinase_N_dom"/>
</dbReference>
<dbReference type="InterPro" id="IPR036554">
    <property type="entry name" value="GHMP_kinase_C_sf"/>
</dbReference>
<dbReference type="InterPro" id="IPR014721">
    <property type="entry name" value="Ribsml_uS5_D2-typ_fold_subgr"/>
</dbReference>
<feature type="domain" description="GHMP kinase C-terminal" evidence="13">
    <location>
        <begin position="299"/>
        <end position="368"/>
    </location>
</feature>
<dbReference type="EMBL" id="VCQV01000004">
    <property type="protein sequence ID" value="TWP37901.1"/>
    <property type="molecule type" value="Genomic_DNA"/>
</dbReference>
<proteinExistence type="inferred from homology"/>
<organism evidence="15 16">
    <name type="scientific">Leekyejoonella antrihumi</name>
    <dbReference type="NCBI Taxonomy" id="1660198"/>
    <lineage>
        <taxon>Bacteria</taxon>
        <taxon>Bacillati</taxon>
        <taxon>Actinomycetota</taxon>
        <taxon>Actinomycetes</taxon>
        <taxon>Micrococcales</taxon>
        <taxon>Dermacoccaceae</taxon>
        <taxon>Leekyejoonella</taxon>
    </lineage>
</organism>
<dbReference type="SUPFAM" id="SSF55060">
    <property type="entry name" value="GHMP Kinase, C-terminal domain"/>
    <property type="match status" value="1"/>
</dbReference>
<evidence type="ECO:0000256" key="9">
    <source>
        <dbReference type="ARBA" id="ARBA00023144"/>
    </source>
</evidence>
<keyword evidence="5" id="KW-0547">Nucleotide-binding</keyword>
<keyword evidence="8" id="KW-0460">Magnesium</keyword>
<dbReference type="InterPro" id="IPR019539">
    <property type="entry name" value="GalKase_N"/>
</dbReference>
<dbReference type="Gene3D" id="3.30.230.10">
    <property type="match status" value="1"/>
</dbReference>
<evidence type="ECO:0000259" key="14">
    <source>
        <dbReference type="Pfam" id="PF10509"/>
    </source>
</evidence>
<sequence>MTGPLQPPRAIDESDALEVFHRAYGGEPDGVWWAPGRVNIIGEHTDYNGGFVLPIALPIGTVAAVRRREDRSLRVRSANVKGRKGSRKIDLTTVHPGSDLGWAAYVAGVGWAAAERGLPVQGLDIALRSNVPSGSGLSSSAALSCVTAKAWADLQGWSLDDPTIAALGRDAENEIAGAPTGVMDQLASVCGRAGHAMQIDTRSVDVAQIPFALGTFGLSLLVIDSRAPHSLVDGEYAERRQSCEEAALRLAVKELRDVPVEALDTTLTKLPELLARRARHVITDSHRVELVAEMLRSGDDPRRIGTLLNDSHTSMRDDFEITVPAVDTIQEAAIAAGAHGARMTGGGFGGCVIALVEQDAAGPIATACAAAATRAGHAEPVAFTAKPADGARRLSL</sequence>
<accession>A0A563E6R1</accession>
<keyword evidence="2" id="KW-0963">Cytoplasm</keyword>
<dbReference type="AlphaFoldDB" id="A0A563E6R1"/>
<dbReference type="PANTHER" id="PTHR10457">
    <property type="entry name" value="MEVALONATE KINASE/GALACTOKINASE"/>
    <property type="match status" value="1"/>
</dbReference>
<dbReference type="InterPro" id="IPR006206">
    <property type="entry name" value="Mevalonate/galactokinase"/>
</dbReference>
<dbReference type="InterPro" id="IPR020568">
    <property type="entry name" value="Ribosomal_Su5_D2-typ_SF"/>
</dbReference>
<dbReference type="GO" id="GO:0046872">
    <property type="term" value="F:metal ion binding"/>
    <property type="evidence" value="ECO:0007669"/>
    <property type="project" value="UniProtKB-KW"/>
</dbReference>
<evidence type="ECO:0000259" key="12">
    <source>
        <dbReference type="Pfam" id="PF00288"/>
    </source>
</evidence>